<dbReference type="Proteomes" id="UP000183997">
    <property type="component" value="Unassembled WGS sequence"/>
</dbReference>
<dbReference type="InterPro" id="IPR001989">
    <property type="entry name" value="Radical_activat_CS"/>
</dbReference>
<comment type="catalytic activity">
    <reaction evidence="10">
        <text>glycyl-[formate C-acetyltransferase] + reduced [flavodoxin] + S-adenosyl-L-methionine = glycin-2-yl radical-[formate C-acetyltransferase] + semiquinone [flavodoxin] + 5'-deoxyadenosine + L-methionine + H(+)</text>
        <dbReference type="Rhea" id="RHEA:19225"/>
        <dbReference type="Rhea" id="RHEA-COMP:10622"/>
        <dbReference type="Rhea" id="RHEA-COMP:12190"/>
        <dbReference type="Rhea" id="RHEA-COMP:12191"/>
        <dbReference type="Rhea" id="RHEA-COMP:14480"/>
        <dbReference type="ChEBI" id="CHEBI:15378"/>
        <dbReference type="ChEBI" id="CHEBI:17319"/>
        <dbReference type="ChEBI" id="CHEBI:29947"/>
        <dbReference type="ChEBI" id="CHEBI:32722"/>
        <dbReference type="ChEBI" id="CHEBI:57618"/>
        <dbReference type="ChEBI" id="CHEBI:57844"/>
        <dbReference type="ChEBI" id="CHEBI:59789"/>
        <dbReference type="ChEBI" id="CHEBI:140311"/>
        <dbReference type="EC" id="1.97.1.4"/>
    </reaction>
</comment>
<proteinExistence type="inferred from homology"/>
<evidence type="ECO:0000256" key="1">
    <source>
        <dbReference type="ARBA" id="ARBA00003141"/>
    </source>
</evidence>
<dbReference type="STRING" id="1121421.SAMN02745123_03360"/>
<dbReference type="PANTHER" id="PTHR30352">
    <property type="entry name" value="PYRUVATE FORMATE-LYASE-ACTIVATING ENZYME"/>
    <property type="match status" value="1"/>
</dbReference>
<dbReference type="CDD" id="cd01335">
    <property type="entry name" value="Radical_SAM"/>
    <property type="match status" value="1"/>
</dbReference>
<keyword evidence="9 10" id="KW-0411">Iron-sulfur</keyword>
<dbReference type="PIRSF" id="PIRSF000371">
    <property type="entry name" value="PFL_act_enz"/>
    <property type="match status" value="1"/>
</dbReference>
<comment type="subcellular location">
    <subcellularLocation>
        <location evidence="10">Cytoplasm</location>
    </subcellularLocation>
</comment>
<evidence type="ECO:0000259" key="11">
    <source>
        <dbReference type="PROSITE" id="PS51918"/>
    </source>
</evidence>
<dbReference type="InterPro" id="IPR012839">
    <property type="entry name" value="Organic_radical_activase"/>
</dbReference>
<keyword evidence="5 10" id="KW-0949">S-adenosyl-L-methionine</keyword>
<evidence type="ECO:0000313" key="12">
    <source>
        <dbReference type="EMBL" id="SHK85112.1"/>
    </source>
</evidence>
<name>A0A1M6VU87_9FIRM</name>
<keyword evidence="6 10" id="KW-0479">Metal-binding</keyword>
<dbReference type="InterPro" id="IPR013785">
    <property type="entry name" value="Aldolase_TIM"/>
</dbReference>
<sequence>MKGRIHSIESCGTLDGPGLRCVIFFQGCALRCRYCHNPDTWNPQDGYEINASEVIKKVLRFKHYFTNQGGVTISGGEPLLQAEFAADILKECKKAGIHTAVDTSGWVNRTALEKVLSYTDLLVLDVKATDHQLYRWLTGKSDDTFYTALKTIQERKTPLWIRYVVLPGINDSPVQIAKLKELLTTLGDQVQKIELLPYHPLGIHKWQKLGLIYTLHNVKPPNEKDLETVSKDLLAAIGLSTIRPSYIS</sequence>
<evidence type="ECO:0000256" key="9">
    <source>
        <dbReference type="ARBA" id="ARBA00023014"/>
    </source>
</evidence>
<dbReference type="PANTHER" id="PTHR30352:SF5">
    <property type="entry name" value="PYRUVATE FORMATE-LYASE 1-ACTIVATING ENZYME"/>
    <property type="match status" value="1"/>
</dbReference>
<evidence type="ECO:0000256" key="10">
    <source>
        <dbReference type="RuleBase" id="RU362053"/>
    </source>
</evidence>
<dbReference type="GO" id="GO:0046872">
    <property type="term" value="F:metal ion binding"/>
    <property type="evidence" value="ECO:0007669"/>
    <property type="project" value="UniProtKB-UniRule"/>
</dbReference>
<evidence type="ECO:0000256" key="6">
    <source>
        <dbReference type="ARBA" id="ARBA00022723"/>
    </source>
</evidence>
<keyword evidence="12" id="KW-0456">Lyase</keyword>
<protein>
    <recommendedName>
        <fullName evidence="3 10">Pyruvate formate-lyase-activating enzyme</fullName>
        <ecNumber evidence="10">1.97.1.4</ecNumber>
    </recommendedName>
</protein>
<comment type="function">
    <text evidence="1 10">Activation of pyruvate formate-lyase under anaerobic conditions by generation of an organic free radical, using S-adenosylmethionine and reduced flavodoxin as cosubstrates to produce 5'-deoxy-adenosine.</text>
</comment>
<evidence type="ECO:0000256" key="8">
    <source>
        <dbReference type="ARBA" id="ARBA00023004"/>
    </source>
</evidence>
<keyword evidence="12" id="KW-0670">Pyruvate</keyword>
<dbReference type="GO" id="GO:0051539">
    <property type="term" value="F:4 iron, 4 sulfur cluster binding"/>
    <property type="evidence" value="ECO:0007669"/>
    <property type="project" value="UniProtKB-UniRule"/>
</dbReference>
<organism evidence="12 13">
    <name type="scientific">Desulforamulus aeronauticus DSM 10349</name>
    <dbReference type="NCBI Taxonomy" id="1121421"/>
    <lineage>
        <taxon>Bacteria</taxon>
        <taxon>Bacillati</taxon>
        <taxon>Bacillota</taxon>
        <taxon>Clostridia</taxon>
        <taxon>Eubacteriales</taxon>
        <taxon>Peptococcaceae</taxon>
        <taxon>Desulforamulus</taxon>
    </lineage>
</organism>
<keyword evidence="7 10" id="KW-0560">Oxidoreductase</keyword>
<keyword evidence="8 10" id="KW-0408">Iron</keyword>
<dbReference type="InterPro" id="IPR058240">
    <property type="entry name" value="rSAM_sf"/>
</dbReference>
<dbReference type="EMBL" id="FRAR01000026">
    <property type="protein sequence ID" value="SHK85112.1"/>
    <property type="molecule type" value="Genomic_DNA"/>
</dbReference>
<dbReference type="SFLD" id="SFLDS00029">
    <property type="entry name" value="Radical_SAM"/>
    <property type="match status" value="1"/>
</dbReference>
<keyword evidence="4 10" id="KW-0004">4Fe-4S</keyword>
<dbReference type="GO" id="GO:0016829">
    <property type="term" value="F:lyase activity"/>
    <property type="evidence" value="ECO:0007669"/>
    <property type="project" value="UniProtKB-KW"/>
</dbReference>
<dbReference type="RefSeq" id="WP_084082477.1">
    <property type="nucleotide sequence ID" value="NZ_FRAR01000026.1"/>
</dbReference>
<dbReference type="InterPro" id="IPR034457">
    <property type="entry name" value="Organic_radical-activating"/>
</dbReference>
<evidence type="ECO:0000256" key="5">
    <source>
        <dbReference type="ARBA" id="ARBA00022691"/>
    </source>
</evidence>
<dbReference type="AlphaFoldDB" id="A0A1M6VU87"/>
<dbReference type="GO" id="GO:0005737">
    <property type="term" value="C:cytoplasm"/>
    <property type="evidence" value="ECO:0007669"/>
    <property type="project" value="UniProtKB-SubCell"/>
</dbReference>
<dbReference type="InterPro" id="IPR007197">
    <property type="entry name" value="rSAM"/>
</dbReference>
<dbReference type="EC" id="1.97.1.4" evidence="10"/>
<dbReference type="GO" id="GO:0043365">
    <property type="term" value="F:[formate-C-acetyltransferase]-activating enzyme activity"/>
    <property type="evidence" value="ECO:0007669"/>
    <property type="project" value="UniProtKB-UniRule"/>
</dbReference>
<evidence type="ECO:0000313" key="13">
    <source>
        <dbReference type="Proteomes" id="UP000183997"/>
    </source>
</evidence>
<dbReference type="Pfam" id="PF04055">
    <property type="entry name" value="Radical_SAM"/>
    <property type="match status" value="1"/>
</dbReference>
<dbReference type="SFLD" id="SFLDG01066">
    <property type="entry name" value="organic_radical-activating_enz"/>
    <property type="match status" value="1"/>
</dbReference>
<comment type="similarity">
    <text evidence="2 10">Belongs to the organic radical-activating enzymes family.</text>
</comment>
<reference evidence="13" key="1">
    <citation type="submission" date="2016-11" db="EMBL/GenBank/DDBJ databases">
        <authorList>
            <person name="Varghese N."/>
            <person name="Submissions S."/>
        </authorList>
    </citation>
    <scope>NUCLEOTIDE SEQUENCE [LARGE SCALE GENOMIC DNA]</scope>
    <source>
        <strain evidence="13">DSM 10349</strain>
    </source>
</reference>
<dbReference type="PROSITE" id="PS01087">
    <property type="entry name" value="RADICAL_ACTIVATING"/>
    <property type="match status" value="1"/>
</dbReference>
<dbReference type="InterPro" id="IPR012838">
    <property type="entry name" value="PFL1_activating"/>
</dbReference>
<evidence type="ECO:0000256" key="4">
    <source>
        <dbReference type="ARBA" id="ARBA00022485"/>
    </source>
</evidence>
<gene>
    <name evidence="12" type="ORF">SAMN02745123_03360</name>
</gene>
<comment type="cofactor">
    <cofactor evidence="10">
        <name>[4Fe-4S] cluster</name>
        <dbReference type="ChEBI" id="CHEBI:49883"/>
    </cofactor>
    <text evidence="10">Binds 1 [4Fe-4S] cluster. The cluster is coordinated with 3 cysteines and an exchangeable S-adenosyl-L-methionine.</text>
</comment>
<dbReference type="SUPFAM" id="SSF102114">
    <property type="entry name" value="Radical SAM enzymes"/>
    <property type="match status" value="1"/>
</dbReference>
<feature type="domain" description="Radical SAM core" evidence="11">
    <location>
        <begin position="14"/>
        <end position="236"/>
    </location>
</feature>
<keyword evidence="13" id="KW-1185">Reference proteome</keyword>
<dbReference type="NCBIfam" id="TIGR02493">
    <property type="entry name" value="PFLA"/>
    <property type="match status" value="1"/>
</dbReference>
<evidence type="ECO:0000256" key="2">
    <source>
        <dbReference type="ARBA" id="ARBA00009777"/>
    </source>
</evidence>
<evidence type="ECO:0000256" key="7">
    <source>
        <dbReference type="ARBA" id="ARBA00023002"/>
    </source>
</evidence>
<evidence type="ECO:0000256" key="3">
    <source>
        <dbReference type="ARBA" id="ARBA00021356"/>
    </source>
</evidence>
<keyword evidence="10" id="KW-0963">Cytoplasm</keyword>
<dbReference type="OrthoDB" id="9782387at2"/>
<dbReference type="Gene3D" id="3.20.20.70">
    <property type="entry name" value="Aldolase class I"/>
    <property type="match status" value="1"/>
</dbReference>
<accession>A0A1M6VU87</accession>
<dbReference type="PROSITE" id="PS51918">
    <property type="entry name" value="RADICAL_SAM"/>
    <property type="match status" value="1"/>
</dbReference>